<dbReference type="InterPro" id="IPR006097">
    <property type="entry name" value="Glu/Leu/Phe/Val/Trp_DH_dimer"/>
</dbReference>
<accession>A0A1X4N873</accession>
<dbReference type="PANTHER" id="PTHR11606:SF13">
    <property type="entry name" value="GLUTAMATE DEHYDROGENASE 1, MITOCHONDRIAL"/>
    <property type="match status" value="1"/>
</dbReference>
<dbReference type="Proteomes" id="UP000193926">
    <property type="component" value="Unassembled WGS sequence"/>
</dbReference>
<dbReference type="GO" id="GO:0004352">
    <property type="term" value="F:glutamate dehydrogenase (NAD+) activity"/>
    <property type="evidence" value="ECO:0007669"/>
    <property type="project" value="TreeGrafter"/>
</dbReference>
<dbReference type="SMART" id="SM00839">
    <property type="entry name" value="ELFV_dehydrog"/>
    <property type="match status" value="1"/>
</dbReference>
<dbReference type="PRINTS" id="PR00082">
    <property type="entry name" value="GLFDHDRGNASE"/>
</dbReference>
<dbReference type="Pfam" id="PF00208">
    <property type="entry name" value="ELFV_dehydrog"/>
    <property type="match status" value="1"/>
</dbReference>
<evidence type="ECO:0000313" key="9">
    <source>
        <dbReference type="EMBL" id="OSQ42455.1"/>
    </source>
</evidence>
<evidence type="ECO:0000256" key="7">
    <source>
        <dbReference type="RuleBase" id="RU004417"/>
    </source>
</evidence>
<feature type="binding site" evidence="5">
    <location>
        <position position="215"/>
    </location>
    <ligand>
        <name>NAD(+)</name>
        <dbReference type="ChEBI" id="CHEBI:57540"/>
    </ligand>
</feature>
<keyword evidence="5" id="KW-0520">NAD</keyword>
<dbReference type="SUPFAM" id="SSF53223">
    <property type="entry name" value="Aminoacid dehydrogenase-like, N-terminal domain"/>
    <property type="match status" value="1"/>
</dbReference>
<feature type="binding site" evidence="5">
    <location>
        <position position="64"/>
    </location>
    <ligand>
        <name>substrate</name>
    </ligand>
</feature>
<feature type="binding site" evidence="5">
    <location>
        <position position="184"/>
    </location>
    <ligand>
        <name>NAD(+)</name>
        <dbReference type="ChEBI" id="CHEBI:57540"/>
    </ligand>
</feature>
<dbReference type="InterPro" id="IPR046346">
    <property type="entry name" value="Aminoacid_DH-like_N_sf"/>
</dbReference>
<comment type="similarity">
    <text evidence="1 3 7">Belongs to the Glu/Leu/Phe/Val dehydrogenases family.</text>
</comment>
<dbReference type="Pfam" id="PF02812">
    <property type="entry name" value="ELFV_dehydrog_N"/>
    <property type="match status" value="1"/>
</dbReference>
<keyword evidence="2 3" id="KW-0560">Oxidoreductase</keyword>
<dbReference type="PIRSF" id="PIRSF000185">
    <property type="entry name" value="Glu_DH"/>
    <property type="match status" value="1"/>
</dbReference>
<comment type="caution">
    <text evidence="9">The sequence shown here is derived from an EMBL/GenBank/DDBJ whole genome shotgun (WGS) entry which is preliminary data.</text>
</comment>
<dbReference type="Gene3D" id="3.40.50.10860">
    <property type="entry name" value="Leucine Dehydrogenase, chain A, domain 1"/>
    <property type="match status" value="1"/>
</dbReference>
<feature type="site" description="Important for catalysis" evidence="6">
    <location>
        <position position="140"/>
    </location>
</feature>
<evidence type="ECO:0000256" key="2">
    <source>
        <dbReference type="ARBA" id="ARBA00023002"/>
    </source>
</evidence>
<reference evidence="9 10" key="1">
    <citation type="submission" date="2014-03" db="EMBL/GenBank/DDBJ databases">
        <title>The draft genome sequence of Marivita geojedonensis KCTC 23882.</title>
        <authorList>
            <person name="Lai Q."/>
            <person name="Shao Z."/>
        </authorList>
    </citation>
    <scope>NUCLEOTIDE SEQUENCE [LARGE SCALE GENOMIC DNA]</scope>
    <source>
        <strain evidence="9 10">DPG-138</strain>
    </source>
</reference>
<proteinExistence type="inferred from homology"/>
<evidence type="ECO:0000256" key="4">
    <source>
        <dbReference type="PIRSR" id="PIRSR000185-1"/>
    </source>
</evidence>
<organism evidence="9 10">
    <name type="scientific">Marivita geojedonensis</name>
    <dbReference type="NCBI Taxonomy" id="1123756"/>
    <lineage>
        <taxon>Bacteria</taxon>
        <taxon>Pseudomonadati</taxon>
        <taxon>Pseudomonadota</taxon>
        <taxon>Alphaproteobacteria</taxon>
        <taxon>Rhodobacterales</taxon>
        <taxon>Roseobacteraceae</taxon>
        <taxon>Marivita</taxon>
    </lineage>
</organism>
<dbReference type="GO" id="GO:0000166">
    <property type="term" value="F:nucleotide binding"/>
    <property type="evidence" value="ECO:0007669"/>
    <property type="project" value="UniProtKB-KW"/>
</dbReference>
<feature type="active site" description="Proton donor" evidence="4">
    <location>
        <position position="100"/>
    </location>
</feature>
<dbReference type="InterPro" id="IPR036291">
    <property type="entry name" value="NAD(P)-bd_dom_sf"/>
</dbReference>
<evidence type="ECO:0000256" key="6">
    <source>
        <dbReference type="PIRSR" id="PIRSR000185-3"/>
    </source>
</evidence>
<evidence type="ECO:0000313" key="10">
    <source>
        <dbReference type="Proteomes" id="UP000193926"/>
    </source>
</evidence>
<protein>
    <recommendedName>
        <fullName evidence="3">Glutamate dehydrogenase</fullName>
    </recommendedName>
</protein>
<feature type="binding site" evidence="5">
    <location>
        <position position="346"/>
    </location>
    <ligand>
        <name>substrate</name>
    </ligand>
</feature>
<dbReference type="EMBL" id="JFKC01000048">
    <property type="protein sequence ID" value="OSQ42455.1"/>
    <property type="molecule type" value="Genomic_DNA"/>
</dbReference>
<dbReference type="AlphaFoldDB" id="A0A1X4N873"/>
<dbReference type="GO" id="GO:0006538">
    <property type="term" value="P:L-glutamate catabolic process"/>
    <property type="evidence" value="ECO:0007669"/>
    <property type="project" value="TreeGrafter"/>
</dbReference>
<sequence>MLAKSRENLRLACDRLSIHPDVFEELKWPRETLSATLLIRMDDGSRRAFKSWRCRYNDRRGPTKGGVRFHSNVSLDEIETLAFWMTFKCAVANLPFGGAKGGVCVDTKKLSASELERVSRAYIEAFAPFVGPDRDILAPDMYTNGIVIAWMSDEYSSISGQASPSALTGKPLAFGGTHGRLDATARGGYYALRHLEASLSLDPDNATVAIQGFGNVGYHCAKLLHADGYRIIAISDSGGGVYDSSGLDPLAVMQHKHETGSVRGAKGHGKTKAISNAELLTIECDVLVPAALEQQITLENCEEISAKIILEMANGPVSHEADSKLSAKGHVIVPDILANSGGVTVSHLEWVQNRSGFYWDQSHVRDHLKKTMETETQAIWALHNEMAIPMRDAAYIHGLRRIAESVEARGTSAYFEDV</sequence>
<dbReference type="STRING" id="1123756.MGEO_20570"/>
<dbReference type="InterPro" id="IPR006096">
    <property type="entry name" value="Glu/Leu/Phe/Val/Trp_DH_C"/>
</dbReference>
<keyword evidence="10" id="KW-1185">Reference proteome</keyword>
<dbReference type="PANTHER" id="PTHR11606">
    <property type="entry name" value="GLUTAMATE DEHYDROGENASE"/>
    <property type="match status" value="1"/>
</dbReference>
<dbReference type="InterPro" id="IPR014362">
    <property type="entry name" value="Glu_DH"/>
</dbReference>
<name>A0A1X4N873_9RHOB</name>
<evidence type="ECO:0000256" key="1">
    <source>
        <dbReference type="ARBA" id="ARBA00006382"/>
    </source>
</evidence>
<evidence type="ECO:0000256" key="5">
    <source>
        <dbReference type="PIRSR" id="PIRSR000185-2"/>
    </source>
</evidence>
<feature type="domain" description="Glutamate/phenylalanine/leucine/valine/L-tryptophan dehydrogenase C-terminal" evidence="8">
    <location>
        <begin position="177"/>
        <end position="410"/>
    </location>
</feature>
<evidence type="ECO:0000259" key="8">
    <source>
        <dbReference type="SMART" id="SM00839"/>
    </source>
</evidence>
<dbReference type="InterPro" id="IPR033922">
    <property type="entry name" value="NAD_bind_Glu_DH"/>
</dbReference>
<dbReference type="SUPFAM" id="SSF51735">
    <property type="entry name" value="NAD(P)-binding Rossmann-fold domains"/>
    <property type="match status" value="1"/>
</dbReference>
<dbReference type="InterPro" id="IPR006095">
    <property type="entry name" value="Glu/Leu/Phe/Val/Trp_DH"/>
</dbReference>
<dbReference type="CDD" id="cd01076">
    <property type="entry name" value="NAD_bind_1_Glu_DH"/>
    <property type="match status" value="1"/>
</dbReference>
<feature type="binding site" evidence="5">
    <location>
        <position position="88"/>
    </location>
    <ligand>
        <name>substrate</name>
    </ligand>
</feature>
<keyword evidence="5" id="KW-0547">Nucleotide-binding</keyword>
<evidence type="ECO:0000256" key="3">
    <source>
        <dbReference type="PIRNR" id="PIRNR000185"/>
    </source>
</evidence>
<dbReference type="Gene3D" id="3.40.50.720">
    <property type="entry name" value="NAD(P)-binding Rossmann-like Domain"/>
    <property type="match status" value="1"/>
</dbReference>
<gene>
    <name evidence="9" type="ORF">MGEO_20570</name>
</gene>